<keyword evidence="6" id="KW-0106">Calcium</keyword>
<dbReference type="HOGENOM" id="CLU_602230_0_0_9"/>
<dbReference type="InterPro" id="IPR053868">
    <property type="entry name" value="Pel9A-like_beta_helix"/>
</dbReference>
<gene>
    <name evidence="11" type="ordered locus">Mahau_1804</name>
</gene>
<dbReference type="Gene3D" id="2.160.20.10">
    <property type="entry name" value="Single-stranded right-handed beta-helix, Pectin lyase-like"/>
    <property type="match status" value="2"/>
</dbReference>
<evidence type="ECO:0000256" key="3">
    <source>
        <dbReference type="ARBA" id="ARBA00022525"/>
    </source>
</evidence>
<evidence type="ECO:0000256" key="2">
    <source>
        <dbReference type="ARBA" id="ARBA00004613"/>
    </source>
</evidence>
<comment type="cofactor">
    <cofactor evidence="1">
        <name>Ca(2+)</name>
        <dbReference type="ChEBI" id="CHEBI:29108"/>
    </cofactor>
</comment>
<keyword evidence="12" id="KW-1185">Reference proteome</keyword>
<evidence type="ECO:0000259" key="9">
    <source>
        <dbReference type="Pfam" id="PF13229"/>
    </source>
</evidence>
<dbReference type="SUPFAM" id="SSF51126">
    <property type="entry name" value="Pectin lyase-like"/>
    <property type="match status" value="1"/>
</dbReference>
<evidence type="ECO:0000256" key="6">
    <source>
        <dbReference type="ARBA" id="ARBA00022837"/>
    </source>
</evidence>
<evidence type="ECO:0000256" key="1">
    <source>
        <dbReference type="ARBA" id="ARBA00001913"/>
    </source>
</evidence>
<proteinExistence type="inferred from homology"/>
<dbReference type="eggNOG" id="COG5434">
    <property type="taxonomic scope" value="Bacteria"/>
</dbReference>
<feature type="domain" description="Right handed beta helix" evidence="9">
    <location>
        <begin position="167"/>
        <end position="283"/>
    </location>
</feature>
<dbReference type="KEGG" id="mas:Mahau_1804"/>
<dbReference type="Proteomes" id="UP000008457">
    <property type="component" value="Chromosome"/>
</dbReference>
<evidence type="ECO:0000313" key="11">
    <source>
        <dbReference type="EMBL" id="AEE96985.1"/>
    </source>
</evidence>
<organism evidence="11 12">
    <name type="scientific">Mahella australiensis (strain DSM 15567 / CIP 107919 / 50-1 BON)</name>
    <dbReference type="NCBI Taxonomy" id="697281"/>
    <lineage>
        <taxon>Bacteria</taxon>
        <taxon>Bacillati</taxon>
        <taxon>Bacillota</taxon>
        <taxon>Clostridia</taxon>
        <taxon>Thermoanaerobacterales</taxon>
        <taxon>Thermoanaerobacterales Family IV. Incertae Sedis</taxon>
        <taxon>Mahella</taxon>
    </lineage>
</organism>
<evidence type="ECO:0000256" key="8">
    <source>
        <dbReference type="ARBA" id="ARBA00038263"/>
    </source>
</evidence>
<keyword evidence="4" id="KW-0479">Metal-binding</keyword>
<dbReference type="InterPro" id="IPR011050">
    <property type="entry name" value="Pectin_lyase_fold/virulence"/>
</dbReference>
<protein>
    <submittedName>
        <fullName evidence="11">Uncharacterized protein</fullName>
    </submittedName>
</protein>
<feature type="domain" description="Pel9A-like right handed beta-helix region" evidence="10">
    <location>
        <begin position="15"/>
        <end position="71"/>
    </location>
</feature>
<evidence type="ECO:0000256" key="4">
    <source>
        <dbReference type="ARBA" id="ARBA00022723"/>
    </source>
</evidence>
<keyword evidence="5" id="KW-0732">Signal</keyword>
<keyword evidence="3" id="KW-0964">Secreted</keyword>
<evidence type="ECO:0000313" key="12">
    <source>
        <dbReference type="Proteomes" id="UP000008457"/>
    </source>
</evidence>
<comment type="subcellular location">
    <subcellularLocation>
        <location evidence="2">Secreted</location>
    </subcellularLocation>
</comment>
<dbReference type="STRING" id="697281.Mahau_1804"/>
<sequence>MNRSFMGNQGDTSSNIYYIATDGDDGNPGTINKPWATIQHAASILKKGDTAYIRGGVYKVNSPVVPKNSGTEQAYIIYSGYNDEKVVIDASSFDSDASSFSIDMGVFELDDVAYICIKNIKIANSHAKGIHIKNSNNIEVVHCTTENTFACGIAMWDTDTDAQHCNNNRIIGNTVIKANTWDMIPKGMKRGNEPPHEAISIAGASNFEVAYNHVYNCDKEGIDVKEVSRYGRVHHNYIHNVDRQGLYADSWFGKLTDVEFDHNVVTECRGAGMAISVEGGQILVDVRIHHNLIYNNYGTGILFGRWGGDGPRKNVNIYNNIIVHNGYGYPGHKELFWITGGIYLFSANLNDVHISNNVVGDNRAFQIGYSDLYLEEGKDIETIFREKGIDIKHNLIYDRNDIEYPIYVGWTGNFAYVYPYNGISFVEWPLEFADEAKGNFYLKPPSLAINNDDLGSERL</sequence>
<dbReference type="InterPro" id="IPR006626">
    <property type="entry name" value="PbH1"/>
</dbReference>
<dbReference type="GO" id="GO:0016837">
    <property type="term" value="F:carbon-oxygen lyase activity, acting on polysaccharides"/>
    <property type="evidence" value="ECO:0007669"/>
    <property type="project" value="TreeGrafter"/>
</dbReference>
<reference evidence="12" key="1">
    <citation type="submission" date="2010-11" db="EMBL/GenBank/DDBJ databases">
        <title>The complete genome of Mahella australiensis DSM 15567.</title>
        <authorList>
            <consortium name="US DOE Joint Genome Institute (JGI-PGF)"/>
            <person name="Lucas S."/>
            <person name="Copeland A."/>
            <person name="Lapidus A."/>
            <person name="Bruce D."/>
            <person name="Goodwin L."/>
            <person name="Pitluck S."/>
            <person name="Kyrpides N."/>
            <person name="Mavromatis K."/>
            <person name="Pagani I."/>
            <person name="Ivanova N."/>
            <person name="Teshima H."/>
            <person name="Brettin T."/>
            <person name="Detter J.C."/>
            <person name="Han C."/>
            <person name="Tapia R."/>
            <person name="Land M."/>
            <person name="Hauser L."/>
            <person name="Markowitz V."/>
            <person name="Cheng J.-F."/>
            <person name="Hugenholtz P."/>
            <person name="Woyke T."/>
            <person name="Wu D."/>
            <person name="Spring S."/>
            <person name="Pukall R."/>
            <person name="Steenblock K."/>
            <person name="Schneider S."/>
            <person name="Klenk H.-P."/>
            <person name="Eisen J.A."/>
        </authorList>
    </citation>
    <scope>NUCLEOTIDE SEQUENCE [LARGE SCALE GENOMIC DNA]</scope>
    <source>
        <strain evidence="12">DSM 15567 / CIP 107919 / 50-1 BON</strain>
    </source>
</reference>
<evidence type="ECO:0000259" key="10">
    <source>
        <dbReference type="Pfam" id="PF22842"/>
    </source>
</evidence>
<keyword evidence="7" id="KW-0456">Lyase</keyword>
<dbReference type="InterPro" id="IPR039448">
    <property type="entry name" value="Beta_helix"/>
</dbReference>
<name>F4A0T9_MAHA5</name>
<evidence type="ECO:0000256" key="5">
    <source>
        <dbReference type="ARBA" id="ARBA00022729"/>
    </source>
</evidence>
<dbReference type="InterPro" id="IPR052052">
    <property type="entry name" value="Polysaccharide_Lyase_9"/>
</dbReference>
<dbReference type="PANTHER" id="PTHR40088">
    <property type="entry name" value="PECTATE LYASE (EUROFUNG)"/>
    <property type="match status" value="1"/>
</dbReference>
<dbReference type="Pfam" id="PF13229">
    <property type="entry name" value="Beta_helix"/>
    <property type="match status" value="1"/>
</dbReference>
<dbReference type="Pfam" id="PF22842">
    <property type="entry name" value="Pel9A-like_beta_helix"/>
    <property type="match status" value="1"/>
</dbReference>
<dbReference type="AlphaFoldDB" id="F4A0T9"/>
<dbReference type="RefSeq" id="WP_013781413.1">
    <property type="nucleotide sequence ID" value="NC_015520.1"/>
</dbReference>
<dbReference type="GO" id="GO:0046872">
    <property type="term" value="F:metal ion binding"/>
    <property type="evidence" value="ECO:0007669"/>
    <property type="project" value="UniProtKB-KW"/>
</dbReference>
<reference evidence="11 12" key="2">
    <citation type="journal article" date="2011" name="Stand. Genomic Sci.">
        <title>Complete genome sequence of Mahella australiensis type strain (50-1 BON).</title>
        <authorList>
            <person name="Sikorski J."/>
            <person name="Teshima H."/>
            <person name="Nolan M."/>
            <person name="Lucas S."/>
            <person name="Hammon N."/>
            <person name="Deshpande S."/>
            <person name="Cheng J.F."/>
            <person name="Pitluck S."/>
            <person name="Liolios K."/>
            <person name="Pagani I."/>
            <person name="Ivanova N."/>
            <person name="Huntemann M."/>
            <person name="Mavromatis K."/>
            <person name="Ovchinikova G."/>
            <person name="Pati A."/>
            <person name="Tapia R."/>
            <person name="Han C."/>
            <person name="Goodwin L."/>
            <person name="Chen A."/>
            <person name="Palaniappan K."/>
            <person name="Land M."/>
            <person name="Hauser L."/>
            <person name="Ngatchou-Djao O.D."/>
            <person name="Rohde M."/>
            <person name="Pukall R."/>
            <person name="Spring S."/>
            <person name="Abt B."/>
            <person name="Goker M."/>
            <person name="Detter J.C."/>
            <person name="Woyke T."/>
            <person name="Bristow J."/>
            <person name="Markowitz V."/>
            <person name="Hugenholtz P."/>
            <person name="Eisen J.A."/>
            <person name="Kyrpides N.C."/>
            <person name="Klenk H.P."/>
            <person name="Lapidus A."/>
        </authorList>
    </citation>
    <scope>NUCLEOTIDE SEQUENCE [LARGE SCALE GENOMIC DNA]</scope>
    <source>
        <strain evidence="12">DSM 15567 / CIP 107919 / 50-1 BON</strain>
    </source>
</reference>
<accession>F4A0T9</accession>
<dbReference type="PANTHER" id="PTHR40088:SF1">
    <property type="entry name" value="PECTATE LYASE PEL9"/>
    <property type="match status" value="1"/>
</dbReference>
<dbReference type="InterPro" id="IPR012334">
    <property type="entry name" value="Pectin_lyas_fold"/>
</dbReference>
<dbReference type="SMART" id="SM00710">
    <property type="entry name" value="PbH1"/>
    <property type="match status" value="9"/>
</dbReference>
<evidence type="ECO:0000256" key="7">
    <source>
        <dbReference type="ARBA" id="ARBA00023239"/>
    </source>
</evidence>
<dbReference type="OrthoDB" id="9795486at2"/>
<comment type="similarity">
    <text evidence="8">Belongs to the polysaccharide lyase 9 family.</text>
</comment>
<dbReference type="GO" id="GO:0005576">
    <property type="term" value="C:extracellular region"/>
    <property type="evidence" value="ECO:0007669"/>
    <property type="project" value="UniProtKB-SubCell"/>
</dbReference>
<dbReference type="EMBL" id="CP002360">
    <property type="protein sequence ID" value="AEE96985.1"/>
    <property type="molecule type" value="Genomic_DNA"/>
</dbReference>